<evidence type="ECO:0000313" key="3">
    <source>
        <dbReference type="Proteomes" id="UP000557872"/>
    </source>
</evidence>
<dbReference type="Proteomes" id="UP000557872">
    <property type="component" value="Unassembled WGS sequence"/>
</dbReference>
<dbReference type="RefSeq" id="WP_178933234.1">
    <property type="nucleotide sequence ID" value="NZ_JACBAZ010000004.1"/>
</dbReference>
<name>A0A851GKU6_9BACT</name>
<reference evidence="2 3" key="1">
    <citation type="submission" date="2020-07" db="EMBL/GenBank/DDBJ databases">
        <title>Roseicoccus Jingziensis gen. nov., sp. nov., isolated from coastal seawater.</title>
        <authorList>
            <person name="Feng X."/>
        </authorList>
    </citation>
    <scope>NUCLEOTIDE SEQUENCE [LARGE SCALE GENOMIC DNA]</scope>
    <source>
        <strain evidence="2 3">N1E253</strain>
    </source>
</reference>
<organism evidence="2 3">
    <name type="scientific">Oceaniferula marina</name>
    <dbReference type="NCBI Taxonomy" id="2748318"/>
    <lineage>
        <taxon>Bacteria</taxon>
        <taxon>Pseudomonadati</taxon>
        <taxon>Verrucomicrobiota</taxon>
        <taxon>Verrucomicrobiia</taxon>
        <taxon>Verrucomicrobiales</taxon>
        <taxon>Verrucomicrobiaceae</taxon>
        <taxon>Oceaniferula</taxon>
    </lineage>
</organism>
<evidence type="ECO:0000256" key="1">
    <source>
        <dbReference type="SAM" id="Phobius"/>
    </source>
</evidence>
<feature type="transmembrane region" description="Helical" evidence="1">
    <location>
        <begin position="42"/>
        <end position="63"/>
    </location>
</feature>
<comment type="caution">
    <text evidence="2">The sequence shown here is derived from an EMBL/GenBank/DDBJ whole genome shotgun (WGS) entry which is preliminary data.</text>
</comment>
<sequence length="102" mass="10782">MSQDQSDKNWVDTSASFAPAVIGAAAGVVVGDLMHRDARRPVAFALAAIGLCALVPSVVEIVVDKVNGPQSRRGSQRTLRSIRDAGVSGNEFPDLEDEMFIG</sequence>
<keyword evidence="3" id="KW-1185">Reference proteome</keyword>
<gene>
    <name evidence="2" type="ORF">HW115_12635</name>
</gene>
<dbReference type="EMBL" id="JACBAZ010000004">
    <property type="protein sequence ID" value="NWK56461.1"/>
    <property type="molecule type" value="Genomic_DNA"/>
</dbReference>
<proteinExistence type="predicted"/>
<keyword evidence="1" id="KW-0472">Membrane</keyword>
<accession>A0A851GKU6</accession>
<protein>
    <submittedName>
        <fullName evidence="2">Uncharacterized protein</fullName>
    </submittedName>
</protein>
<evidence type="ECO:0000313" key="2">
    <source>
        <dbReference type="EMBL" id="NWK56461.1"/>
    </source>
</evidence>
<keyword evidence="1" id="KW-0812">Transmembrane</keyword>
<keyword evidence="1" id="KW-1133">Transmembrane helix</keyword>
<dbReference type="AlphaFoldDB" id="A0A851GKU6"/>